<dbReference type="InterPro" id="IPR056782">
    <property type="entry name" value="HAD_PNKP"/>
</dbReference>
<gene>
    <name evidence="2" type="ORF">Drose_31775</name>
</gene>
<dbReference type="SUPFAM" id="SSF56784">
    <property type="entry name" value="HAD-like"/>
    <property type="match status" value="1"/>
</dbReference>
<dbReference type="Gene3D" id="3.40.50.1000">
    <property type="entry name" value="HAD superfamily/HAD-like"/>
    <property type="match status" value="1"/>
</dbReference>
<organism evidence="2 3">
    <name type="scientific">Dactylosporangium roseum</name>
    <dbReference type="NCBI Taxonomy" id="47989"/>
    <lineage>
        <taxon>Bacteria</taxon>
        <taxon>Bacillati</taxon>
        <taxon>Actinomycetota</taxon>
        <taxon>Actinomycetes</taxon>
        <taxon>Micromonosporales</taxon>
        <taxon>Micromonosporaceae</taxon>
        <taxon>Dactylosporangium</taxon>
    </lineage>
</organism>
<name>A0ABY5Z0U1_9ACTN</name>
<evidence type="ECO:0000313" key="3">
    <source>
        <dbReference type="Proteomes" id="UP001058271"/>
    </source>
</evidence>
<keyword evidence="3" id="KW-1185">Reference proteome</keyword>
<reference evidence="2" key="1">
    <citation type="submission" date="2021-04" db="EMBL/GenBank/DDBJ databases">
        <title>Biosynthetic gene clusters of Dactylosporangioum roseum.</title>
        <authorList>
            <person name="Hartkoorn R.C."/>
            <person name="Beaudoing E."/>
            <person name="Hot D."/>
            <person name="Moureu S."/>
        </authorList>
    </citation>
    <scope>NUCLEOTIDE SEQUENCE</scope>
    <source>
        <strain evidence="2">NRRL B-16295</strain>
    </source>
</reference>
<dbReference type="RefSeq" id="WP_260724998.1">
    <property type="nucleotide sequence ID" value="NZ_BAAABS010000085.1"/>
</dbReference>
<dbReference type="Pfam" id="PF25109">
    <property type="entry name" value="HAD_PNKP"/>
    <property type="match status" value="1"/>
</dbReference>
<sequence length="159" mass="18413">MDPSLAVFDIDGVVADVRHRLRHLDRRPKDWARFFAAAGRDPVLEEGIELARRYAREHILVWLTGRPEHLRQVTTDWLHRYELPGELLFMRPAGDRRPAREFKAGQLARMARESTIEIVVDDDPDVVAKLRKLGHPVRLADWVPHSSTLRTAQDRDGRT</sequence>
<evidence type="ECO:0000259" key="1">
    <source>
        <dbReference type="Pfam" id="PF25109"/>
    </source>
</evidence>
<feature type="domain" description="Polynucleotide kinase PNKP phosphatase" evidence="1">
    <location>
        <begin position="3"/>
        <end position="136"/>
    </location>
</feature>
<accession>A0ABY5Z0U1</accession>
<proteinExistence type="predicted"/>
<evidence type="ECO:0000313" key="2">
    <source>
        <dbReference type="EMBL" id="UWZ35646.1"/>
    </source>
</evidence>
<protein>
    <recommendedName>
        <fullName evidence="1">Polynucleotide kinase PNKP phosphatase domain-containing protein</fullName>
    </recommendedName>
</protein>
<dbReference type="EMBL" id="CP073721">
    <property type="protein sequence ID" value="UWZ35646.1"/>
    <property type="molecule type" value="Genomic_DNA"/>
</dbReference>
<dbReference type="InterPro" id="IPR023214">
    <property type="entry name" value="HAD_sf"/>
</dbReference>
<dbReference type="Proteomes" id="UP001058271">
    <property type="component" value="Chromosome"/>
</dbReference>
<dbReference type="InterPro" id="IPR036412">
    <property type="entry name" value="HAD-like_sf"/>
</dbReference>